<dbReference type="InterPro" id="IPR007712">
    <property type="entry name" value="RelE/ParE_toxin"/>
</dbReference>
<comment type="caution">
    <text evidence="2">The sequence shown here is derived from an EMBL/GenBank/DDBJ whole genome shotgun (WGS) entry which is preliminary data.</text>
</comment>
<keyword evidence="1" id="KW-1277">Toxin-antitoxin system</keyword>
<keyword evidence="3" id="KW-1185">Reference proteome</keyword>
<name>A0ABU0THM7_9FLAO</name>
<evidence type="ECO:0000313" key="2">
    <source>
        <dbReference type="EMBL" id="MDQ1096562.1"/>
    </source>
</evidence>
<sequence>MKIVWTDFAIENLKSIFYYYAIKANRQVAHKIRKQILDSTRQLVHNPKSGQTVLLLTIFLMQDNILLT</sequence>
<accession>A0ABU0THM7</accession>
<evidence type="ECO:0000256" key="1">
    <source>
        <dbReference type="ARBA" id="ARBA00022649"/>
    </source>
</evidence>
<dbReference type="InterPro" id="IPR035093">
    <property type="entry name" value="RelE/ParE_toxin_dom_sf"/>
</dbReference>
<dbReference type="EMBL" id="JAUTAL010000001">
    <property type="protein sequence ID" value="MDQ1096562.1"/>
    <property type="molecule type" value="Genomic_DNA"/>
</dbReference>
<reference evidence="2 3" key="1">
    <citation type="submission" date="2023-07" db="EMBL/GenBank/DDBJ databases">
        <title>Functional and genomic diversity of the sorghum phyllosphere microbiome.</title>
        <authorList>
            <person name="Shade A."/>
        </authorList>
    </citation>
    <scope>NUCLEOTIDE SEQUENCE [LARGE SCALE GENOMIC DNA]</scope>
    <source>
        <strain evidence="2 3">SORGH_AS_1064</strain>
    </source>
</reference>
<protein>
    <submittedName>
        <fullName evidence="2">Plasmid stabilization system protein ParE</fullName>
    </submittedName>
</protein>
<dbReference type="Gene3D" id="3.30.2310.20">
    <property type="entry name" value="RelE-like"/>
    <property type="match status" value="1"/>
</dbReference>
<organism evidence="2 3">
    <name type="scientific">Chryseobacterium camelliae</name>
    <dbReference type="NCBI Taxonomy" id="1265445"/>
    <lineage>
        <taxon>Bacteria</taxon>
        <taxon>Pseudomonadati</taxon>
        <taxon>Bacteroidota</taxon>
        <taxon>Flavobacteriia</taxon>
        <taxon>Flavobacteriales</taxon>
        <taxon>Weeksellaceae</taxon>
        <taxon>Chryseobacterium group</taxon>
        <taxon>Chryseobacterium</taxon>
    </lineage>
</organism>
<evidence type="ECO:0000313" key="3">
    <source>
        <dbReference type="Proteomes" id="UP001225072"/>
    </source>
</evidence>
<dbReference type="Pfam" id="PF05016">
    <property type="entry name" value="ParE_toxin"/>
    <property type="match status" value="1"/>
</dbReference>
<gene>
    <name evidence="2" type="ORF">QE404_001709</name>
</gene>
<proteinExistence type="predicted"/>
<dbReference type="Proteomes" id="UP001225072">
    <property type="component" value="Unassembled WGS sequence"/>
</dbReference>
<dbReference type="RefSeq" id="WP_371935233.1">
    <property type="nucleotide sequence ID" value="NZ_JAUTAL010000001.1"/>
</dbReference>